<evidence type="ECO:0000313" key="2">
    <source>
        <dbReference type="Proteomes" id="UP001156484"/>
    </source>
</evidence>
<name>A0ACD4DJ84_9NOCA</name>
<evidence type="ECO:0000313" key="1">
    <source>
        <dbReference type="EMBL" id="UYP20102.1"/>
    </source>
</evidence>
<dbReference type="EMBL" id="CP107551">
    <property type="protein sequence ID" value="UYP20102.1"/>
    <property type="molecule type" value="Genomic_DNA"/>
</dbReference>
<accession>A0ACD4DJ84</accession>
<organism evidence="1 2">
    <name type="scientific">Rhodococcus sacchari</name>
    <dbReference type="NCBI Taxonomy" id="2962047"/>
    <lineage>
        <taxon>Bacteria</taxon>
        <taxon>Bacillati</taxon>
        <taxon>Actinomycetota</taxon>
        <taxon>Actinomycetes</taxon>
        <taxon>Mycobacteriales</taxon>
        <taxon>Nocardiaceae</taxon>
        <taxon>Rhodococcus</taxon>
    </lineage>
</organism>
<dbReference type="Proteomes" id="UP001156484">
    <property type="component" value="Chromosome"/>
</dbReference>
<gene>
    <name evidence="1" type="ORF">OED52_06040</name>
</gene>
<proteinExistence type="predicted"/>
<sequence>MDPHISSIAALAWCRALGLPDHALAEPGCTTRIDDSADEVRLLVAGASTAIVGPSEAVSRLEAAGDHADLDAPRAESLVGGHAGRTELLCLCTDWVDATRVENPLISHDPGDLAELLRRCPPDDATETELTASPPTHAFVLLDDDHRPLAGAAHRELGSLLADVRVVAAPEVRRLGLAATVTTLATHDALDSGLVPLARVRRDNRGARAVAAVSGYDIWGTLVTVRLSPGR</sequence>
<reference evidence="1" key="1">
    <citation type="submission" date="2022-10" db="EMBL/GenBank/DDBJ databases">
        <title>Rhodococcus ferula Z13 complete genome.</title>
        <authorList>
            <person name="Long X."/>
            <person name="Zang M."/>
        </authorList>
    </citation>
    <scope>NUCLEOTIDE SEQUENCE</scope>
    <source>
        <strain evidence="1">Z13</strain>
    </source>
</reference>
<protein>
    <submittedName>
        <fullName evidence="1">GNAT family N-acetyltransferase</fullName>
    </submittedName>
</protein>
<keyword evidence="2" id="KW-1185">Reference proteome</keyword>